<dbReference type="InterPro" id="IPR050768">
    <property type="entry name" value="UPF0353/GerABKA_families"/>
</dbReference>
<feature type="compositionally biased region" description="Low complexity" evidence="3">
    <location>
        <begin position="132"/>
        <end position="157"/>
    </location>
</feature>
<dbReference type="EMBL" id="BMIW01000011">
    <property type="protein sequence ID" value="GGF98023.1"/>
    <property type="molecule type" value="Genomic_DNA"/>
</dbReference>
<comment type="caution">
    <text evidence="5">The sequence shown here is derived from an EMBL/GenBank/DDBJ whole genome shotgun (WGS) entry which is preliminary data.</text>
</comment>
<feature type="compositionally biased region" description="Polar residues" evidence="3">
    <location>
        <begin position="11"/>
        <end position="22"/>
    </location>
</feature>
<evidence type="ECO:0008006" key="7">
    <source>
        <dbReference type="Google" id="ProtNLM"/>
    </source>
</evidence>
<feature type="compositionally biased region" description="Polar residues" evidence="3">
    <location>
        <begin position="248"/>
        <end position="267"/>
    </location>
</feature>
<feature type="compositionally biased region" description="Polar residues" evidence="3">
    <location>
        <begin position="29"/>
        <end position="49"/>
    </location>
</feature>
<dbReference type="Proteomes" id="UP000608420">
    <property type="component" value="Unassembled WGS sequence"/>
</dbReference>
<evidence type="ECO:0000313" key="6">
    <source>
        <dbReference type="Proteomes" id="UP000608420"/>
    </source>
</evidence>
<proteinExistence type="inferred from homology"/>
<feature type="transmembrane region" description="Helical" evidence="4">
    <location>
        <begin position="565"/>
        <end position="587"/>
    </location>
</feature>
<gene>
    <name evidence="5" type="ORF">GCM10010913_19710</name>
</gene>
<evidence type="ECO:0000313" key="5">
    <source>
        <dbReference type="EMBL" id="GGF98023.1"/>
    </source>
</evidence>
<sequence>MRMRKRKNLHKINSSAAATGQQSEKKPETQNTQNAPEGQESQDSNQPSKAQAEQQNQATQQGQNGQQYQQSQAMLEIENSQKTQNGQETETAQESQEMQAQSGTSQNGATQDSASQGDTQNNASQDGASQDNTSQGDTSQSNSTQNSASQSGGTQNSADQSNASQNQTPQNAASQSNQTEGGSNQASASSGNSGGVPNDGGPTSNGLEPAEQQQQQGQQNQQNQQQQQNQQSAQNQQNQQNQQYRQQPNTPNNPKAHATQETKSGQDPQLPPISKSLEQNVKFIKDSLGNSTDLIIRRFPFSPANDRLIAILFIDGLADCTIINDYIMEPLMQPEGEVLDLLSEEKRDISNVSQLIKDRALTFGDIHDLPDYNSLFHSLLSGDTILLVDGENTATAASVRGWRDRGVGETSSENVVRGSREGFSEALRTNTTLVRRRIKDPSLWMESMQIGHVSRTDVAIMYIKGIVNDQIVEEVRSRLSNINIDSILESGYIEELIQDETMTPFPTVYYSERPDVIAAELLEGKIAIFVDGTPIVLCVPAPFVSFMHAAEDYYQRADISTFIRLLRYVGLVVSLLSPSFYIAVTTFHQEMIPTALLMSLASQREAVPFPAFFEALMMEMTFEILREAGVRMPKYIGAAVSIVGTLVIGQAAVQAGFISAAMVIVVSLTAISSFVLPSYNMSIAFRMLRFPLMGLAASFGLVGIFAGCTIIILHLCSLRTFGVPYMTPLAPIIPSDNKDTLLRLPHRFMIKRPRLINQKNIQRQGPNSGPNPPKHR</sequence>
<feature type="compositionally biased region" description="Polar residues" evidence="3">
    <location>
        <begin position="158"/>
        <end position="180"/>
    </location>
</feature>
<feature type="compositionally biased region" description="Low complexity" evidence="3">
    <location>
        <begin position="181"/>
        <end position="191"/>
    </location>
</feature>
<feature type="transmembrane region" description="Helical" evidence="4">
    <location>
        <begin position="657"/>
        <end position="680"/>
    </location>
</feature>
<evidence type="ECO:0000256" key="3">
    <source>
        <dbReference type="SAM" id="MobiDB-lite"/>
    </source>
</evidence>
<organism evidence="5 6">
    <name type="scientific">Paenibacillus aceti</name>
    <dbReference type="NCBI Taxonomy" id="1820010"/>
    <lineage>
        <taxon>Bacteria</taxon>
        <taxon>Bacillati</taxon>
        <taxon>Bacillota</taxon>
        <taxon>Bacilli</taxon>
        <taxon>Bacillales</taxon>
        <taxon>Paenibacillaceae</taxon>
        <taxon>Paenibacillus</taxon>
    </lineage>
</organism>
<comment type="similarity">
    <text evidence="1">Belongs to the GerABKA family.</text>
</comment>
<keyword evidence="2 4" id="KW-0472">Membrane</keyword>
<feature type="compositionally biased region" description="Low complexity" evidence="3">
    <location>
        <begin position="50"/>
        <end position="73"/>
    </location>
</feature>
<dbReference type="PANTHER" id="PTHR22550:SF5">
    <property type="entry name" value="LEUCINE ZIPPER PROTEIN 4"/>
    <property type="match status" value="1"/>
</dbReference>
<name>A0ABQ1VUJ3_9BACL</name>
<feature type="transmembrane region" description="Helical" evidence="4">
    <location>
        <begin position="632"/>
        <end position="651"/>
    </location>
</feature>
<feature type="region of interest" description="Disordered" evidence="3">
    <location>
        <begin position="1"/>
        <end position="273"/>
    </location>
</feature>
<protein>
    <recommendedName>
        <fullName evidence="7">Spore germination protein</fullName>
    </recommendedName>
</protein>
<keyword evidence="6" id="KW-1185">Reference proteome</keyword>
<keyword evidence="4" id="KW-1133">Transmembrane helix</keyword>
<evidence type="ECO:0000256" key="4">
    <source>
        <dbReference type="SAM" id="Phobius"/>
    </source>
</evidence>
<keyword evidence="4" id="KW-0812">Transmembrane</keyword>
<dbReference type="InterPro" id="IPR004995">
    <property type="entry name" value="Spore_Ger"/>
</dbReference>
<accession>A0ABQ1VUJ3</accession>
<dbReference type="Pfam" id="PF03323">
    <property type="entry name" value="GerA"/>
    <property type="match status" value="1"/>
</dbReference>
<feature type="compositionally biased region" description="Polar residues" evidence="3">
    <location>
        <begin position="78"/>
        <end position="131"/>
    </location>
</feature>
<feature type="compositionally biased region" description="Low complexity" evidence="3">
    <location>
        <begin position="212"/>
        <end position="247"/>
    </location>
</feature>
<reference evidence="6" key="1">
    <citation type="journal article" date="2019" name="Int. J. Syst. Evol. Microbiol.">
        <title>The Global Catalogue of Microorganisms (GCM) 10K type strain sequencing project: providing services to taxonomists for standard genome sequencing and annotation.</title>
        <authorList>
            <consortium name="The Broad Institute Genomics Platform"/>
            <consortium name="The Broad Institute Genome Sequencing Center for Infectious Disease"/>
            <person name="Wu L."/>
            <person name="Ma J."/>
        </authorList>
    </citation>
    <scope>NUCLEOTIDE SEQUENCE [LARGE SCALE GENOMIC DNA]</scope>
    <source>
        <strain evidence="6">CGMCC 1.15420</strain>
    </source>
</reference>
<evidence type="ECO:0000256" key="1">
    <source>
        <dbReference type="ARBA" id="ARBA00005278"/>
    </source>
</evidence>
<feature type="compositionally biased region" description="Basic residues" evidence="3">
    <location>
        <begin position="1"/>
        <end position="10"/>
    </location>
</feature>
<feature type="transmembrane region" description="Helical" evidence="4">
    <location>
        <begin position="692"/>
        <end position="715"/>
    </location>
</feature>
<evidence type="ECO:0000256" key="2">
    <source>
        <dbReference type="ARBA" id="ARBA00023136"/>
    </source>
</evidence>
<dbReference type="PANTHER" id="PTHR22550">
    <property type="entry name" value="SPORE GERMINATION PROTEIN"/>
    <property type="match status" value="1"/>
</dbReference>